<sequence length="97" mass="10392">MATPNPASESPSGEGIRNVPSLCLQTVEAARADAERIKRIGEAEAYSVEAVGKAEAESMKLKAQAYKQYGEAAIMSMVLDSLPQEKSYARAVLSPYL</sequence>
<reference evidence="1 2" key="1">
    <citation type="submission" date="2019-05" db="EMBL/GenBank/DDBJ databases">
        <title>Another draft genome of Portunus trituberculatus and its Hox gene families provides insights of decapod evolution.</title>
        <authorList>
            <person name="Jeong J.-H."/>
            <person name="Song I."/>
            <person name="Kim S."/>
            <person name="Choi T."/>
            <person name="Kim D."/>
            <person name="Ryu S."/>
            <person name="Kim W."/>
        </authorList>
    </citation>
    <scope>NUCLEOTIDE SEQUENCE [LARGE SCALE GENOMIC DNA]</scope>
    <source>
        <tissue evidence="1">Muscle</tissue>
    </source>
</reference>
<dbReference type="EMBL" id="VSRR010007584">
    <property type="protein sequence ID" value="MPC47159.1"/>
    <property type="molecule type" value="Genomic_DNA"/>
</dbReference>
<gene>
    <name evidence="1" type="primary">Flo2_2</name>
    <name evidence="1" type="ORF">E2C01_040897</name>
</gene>
<dbReference type="OrthoDB" id="6080404at2759"/>
<proteinExistence type="predicted"/>
<dbReference type="Proteomes" id="UP000324222">
    <property type="component" value="Unassembled WGS sequence"/>
</dbReference>
<name>A0A5B7FPG3_PORTR</name>
<comment type="caution">
    <text evidence="1">The sequence shown here is derived from an EMBL/GenBank/DDBJ whole genome shotgun (WGS) entry which is preliminary data.</text>
</comment>
<organism evidence="1 2">
    <name type="scientific">Portunus trituberculatus</name>
    <name type="common">Swimming crab</name>
    <name type="synonym">Neptunus trituberculatus</name>
    <dbReference type="NCBI Taxonomy" id="210409"/>
    <lineage>
        <taxon>Eukaryota</taxon>
        <taxon>Metazoa</taxon>
        <taxon>Ecdysozoa</taxon>
        <taxon>Arthropoda</taxon>
        <taxon>Crustacea</taxon>
        <taxon>Multicrustacea</taxon>
        <taxon>Malacostraca</taxon>
        <taxon>Eumalacostraca</taxon>
        <taxon>Eucarida</taxon>
        <taxon>Decapoda</taxon>
        <taxon>Pleocyemata</taxon>
        <taxon>Brachyura</taxon>
        <taxon>Eubrachyura</taxon>
        <taxon>Portunoidea</taxon>
        <taxon>Portunidae</taxon>
        <taxon>Portuninae</taxon>
        <taxon>Portunus</taxon>
    </lineage>
</organism>
<keyword evidence="2" id="KW-1185">Reference proteome</keyword>
<evidence type="ECO:0000313" key="1">
    <source>
        <dbReference type="EMBL" id="MPC47159.1"/>
    </source>
</evidence>
<dbReference type="AlphaFoldDB" id="A0A5B7FPG3"/>
<accession>A0A5B7FPG3</accession>
<evidence type="ECO:0000313" key="2">
    <source>
        <dbReference type="Proteomes" id="UP000324222"/>
    </source>
</evidence>
<protein>
    <submittedName>
        <fullName evidence="1">Flotillin-2</fullName>
    </submittedName>
</protein>